<feature type="transmembrane region" description="Helical" evidence="1">
    <location>
        <begin position="40"/>
        <end position="58"/>
    </location>
</feature>
<dbReference type="OrthoDB" id="72963at2"/>
<proteinExistence type="predicted"/>
<name>A0A245ZG69_9SPHN</name>
<keyword evidence="1" id="KW-0812">Transmembrane</keyword>
<dbReference type="InterPro" id="IPR010718">
    <property type="entry name" value="DUF1294"/>
</dbReference>
<dbReference type="Proteomes" id="UP000197290">
    <property type="component" value="Unassembled WGS sequence"/>
</dbReference>
<dbReference type="EMBL" id="NBBI01000005">
    <property type="protein sequence ID" value="OWK28726.1"/>
    <property type="molecule type" value="Genomic_DNA"/>
</dbReference>
<protein>
    <recommendedName>
        <fullName evidence="4">DUF1294 domain-containing protein</fullName>
    </recommendedName>
</protein>
<evidence type="ECO:0008006" key="4">
    <source>
        <dbReference type="Google" id="ProtNLM"/>
    </source>
</evidence>
<dbReference type="AlphaFoldDB" id="A0A245ZG69"/>
<reference evidence="2 3" key="1">
    <citation type="submission" date="2017-03" db="EMBL/GenBank/DDBJ databases">
        <title>Genome sequence of Sphingomonas dokdonensis DSM 21029.</title>
        <authorList>
            <person name="Poehlein A."/>
            <person name="Wuebbeler J.H."/>
            <person name="Steinbuechel A."/>
            <person name="Daniel R."/>
        </authorList>
    </citation>
    <scope>NUCLEOTIDE SEQUENCE [LARGE SCALE GENOMIC DNA]</scope>
    <source>
        <strain evidence="2 3">DSM 21029</strain>
    </source>
</reference>
<feature type="transmembrane region" description="Helical" evidence="1">
    <location>
        <begin position="70"/>
        <end position="87"/>
    </location>
</feature>
<accession>A0A245ZG69</accession>
<gene>
    <name evidence="2" type="ORF">SPDO_25590</name>
</gene>
<evidence type="ECO:0000313" key="2">
    <source>
        <dbReference type="EMBL" id="OWK28726.1"/>
    </source>
</evidence>
<keyword evidence="1" id="KW-0472">Membrane</keyword>
<evidence type="ECO:0000256" key="1">
    <source>
        <dbReference type="SAM" id="Phobius"/>
    </source>
</evidence>
<dbReference type="RefSeq" id="WP_088367891.1">
    <property type="nucleotide sequence ID" value="NZ_NBBI01000005.1"/>
</dbReference>
<comment type="caution">
    <text evidence="2">The sequence shown here is derived from an EMBL/GenBank/DDBJ whole genome shotgun (WGS) entry which is preliminary data.</text>
</comment>
<dbReference type="Pfam" id="PF06961">
    <property type="entry name" value="DUF1294"/>
    <property type="match status" value="1"/>
</dbReference>
<organism evidence="2 3">
    <name type="scientific">Sphingomonas dokdonensis</name>
    <dbReference type="NCBI Taxonomy" id="344880"/>
    <lineage>
        <taxon>Bacteria</taxon>
        <taxon>Pseudomonadati</taxon>
        <taxon>Pseudomonadota</taxon>
        <taxon>Alphaproteobacteria</taxon>
        <taxon>Sphingomonadales</taxon>
        <taxon>Sphingomonadaceae</taxon>
        <taxon>Sphingomonas</taxon>
    </lineage>
</organism>
<keyword evidence="1" id="KW-1133">Transmembrane helix</keyword>
<sequence length="88" mass="9889">MLVPTLCWLLVINAVAATSFWLDKRYAIEGRRRIREATLLQMAFLGGSPGALVARRAFRHKTRKEPFSTYLLLIVMVQAGAVIGLFLI</sequence>
<evidence type="ECO:0000313" key="3">
    <source>
        <dbReference type="Proteomes" id="UP000197290"/>
    </source>
</evidence>
<keyword evidence="3" id="KW-1185">Reference proteome</keyword>